<evidence type="ECO:0000313" key="1">
    <source>
        <dbReference type="EMBL" id="UXI66379.1"/>
    </source>
</evidence>
<reference evidence="1" key="1">
    <citation type="submission" date="2022-09" db="EMBL/GenBank/DDBJ databases">
        <title>Tahibacter sp. nov., isolated from a fresh water.</title>
        <authorList>
            <person name="Baek J.H."/>
            <person name="Lee J.K."/>
            <person name="Kim J.M."/>
            <person name="Jeon C.O."/>
        </authorList>
    </citation>
    <scope>NUCLEOTIDE SEQUENCE</scope>
    <source>
        <strain evidence="1">W38</strain>
    </source>
</reference>
<sequence length="209" mass="23208">MHSTGTAFWHTRALRWVAFLIVGLGLTGCQSSMMVKANREPEPSADKALVVFMRPSSFGGAIQSSVYDTGEAKDTFIGIVSTGTKVAYLAEPGQHRFMVVAENADFLEATLNAGKTYYVLVSPRMGVWKARFSLLPIRNNASAEHNVKSGDFAKWQSKTHWVGVSPEAEAWYREHESAIREKKNDYLKKWKVMAPADKAELTLHAEDGI</sequence>
<protein>
    <submittedName>
        <fullName evidence="1">DUF2846 domain-containing protein</fullName>
    </submittedName>
</protein>
<dbReference type="RefSeq" id="WP_261693363.1">
    <property type="nucleotide sequence ID" value="NZ_CP104694.1"/>
</dbReference>
<keyword evidence="2" id="KW-1185">Reference proteome</keyword>
<dbReference type="EMBL" id="CP104694">
    <property type="protein sequence ID" value="UXI66379.1"/>
    <property type="molecule type" value="Genomic_DNA"/>
</dbReference>
<organism evidence="1 2">
    <name type="scientific">Tahibacter amnicola</name>
    <dbReference type="NCBI Taxonomy" id="2976241"/>
    <lineage>
        <taxon>Bacteria</taxon>
        <taxon>Pseudomonadati</taxon>
        <taxon>Pseudomonadota</taxon>
        <taxon>Gammaproteobacteria</taxon>
        <taxon>Lysobacterales</taxon>
        <taxon>Rhodanobacteraceae</taxon>
        <taxon>Tahibacter</taxon>
    </lineage>
</organism>
<accession>A0ABY6B8N6</accession>
<dbReference type="Proteomes" id="UP001064632">
    <property type="component" value="Chromosome"/>
</dbReference>
<name>A0ABY6B8N6_9GAMM</name>
<evidence type="ECO:0000313" key="2">
    <source>
        <dbReference type="Proteomes" id="UP001064632"/>
    </source>
</evidence>
<gene>
    <name evidence="1" type="ORF">N4264_16670</name>
</gene>
<proteinExistence type="predicted"/>